<dbReference type="InterPro" id="IPR021281">
    <property type="entry name" value="SNAPC2"/>
</dbReference>
<dbReference type="GO" id="GO:0009301">
    <property type="term" value="P:snRNA transcription"/>
    <property type="evidence" value="ECO:0007669"/>
    <property type="project" value="InterPro"/>
</dbReference>
<name>A0A8C2PJ93_CAPHI</name>
<dbReference type="Ensembl" id="ENSCHIT00010029639.1">
    <property type="protein sequence ID" value="ENSCHIP00010021035.1"/>
    <property type="gene ID" value="ENSCHIG00010015548.1"/>
</dbReference>
<dbReference type="AlphaFoldDB" id="A0A8C2PJ93"/>
<evidence type="ECO:0000313" key="2">
    <source>
        <dbReference type="Ensembl" id="ENSCHIP00010021035.1"/>
    </source>
</evidence>
<dbReference type="Pfam" id="PF11035">
    <property type="entry name" value="SNAPC2"/>
    <property type="match status" value="1"/>
</dbReference>
<protein>
    <submittedName>
        <fullName evidence="2">Uncharacterized protein</fullName>
    </submittedName>
</protein>
<feature type="region of interest" description="Disordered" evidence="1">
    <location>
        <begin position="16"/>
        <end position="61"/>
    </location>
</feature>
<proteinExistence type="predicted"/>
<reference evidence="2" key="2">
    <citation type="submission" date="2025-08" db="UniProtKB">
        <authorList>
            <consortium name="Ensembl"/>
        </authorList>
    </citation>
    <scope>IDENTIFICATION</scope>
</reference>
<evidence type="ECO:0000256" key="1">
    <source>
        <dbReference type="SAM" id="MobiDB-lite"/>
    </source>
</evidence>
<organism evidence="2">
    <name type="scientific">Capra hircus</name>
    <name type="common">Goat</name>
    <dbReference type="NCBI Taxonomy" id="9925"/>
    <lineage>
        <taxon>Eukaryota</taxon>
        <taxon>Metazoa</taxon>
        <taxon>Chordata</taxon>
        <taxon>Craniata</taxon>
        <taxon>Vertebrata</taxon>
        <taxon>Euteleostomi</taxon>
        <taxon>Mammalia</taxon>
        <taxon>Eutheria</taxon>
        <taxon>Laurasiatheria</taxon>
        <taxon>Artiodactyla</taxon>
        <taxon>Ruminantia</taxon>
        <taxon>Pecora</taxon>
        <taxon>Bovidae</taxon>
        <taxon>Caprinae</taxon>
        <taxon>Capra</taxon>
    </lineage>
</organism>
<accession>A0A8C2PJ93</accession>
<dbReference type="GO" id="GO:0016251">
    <property type="term" value="F:RNA polymerase II general transcription initiation factor activity"/>
    <property type="evidence" value="ECO:0007669"/>
    <property type="project" value="InterPro"/>
</dbReference>
<reference evidence="2" key="1">
    <citation type="submission" date="2019-03" db="EMBL/GenBank/DDBJ databases">
        <title>Genome sequencing and reference-guided assembly of Black Bengal Goat (Capra hircus).</title>
        <authorList>
            <person name="Siddiki A.Z."/>
            <person name="Baten A."/>
            <person name="Billah M."/>
            <person name="Alam M.A.U."/>
            <person name="Shawrob K.S.M."/>
            <person name="Saha S."/>
            <person name="Chowdhury M."/>
            <person name="Rahman A.H."/>
            <person name="Stear M."/>
            <person name="Miah G."/>
            <person name="Das G.B."/>
            <person name="Hossain M.M."/>
            <person name="Kumkum M."/>
            <person name="Islam M.S."/>
            <person name="Mollah A.M."/>
            <person name="Ahsan A."/>
            <person name="Tusar F."/>
            <person name="Khan M.K.I."/>
        </authorList>
    </citation>
    <scope>NUCLEOTIDE SEQUENCE [LARGE SCALE GENOMIC DNA]</scope>
</reference>
<sequence>MLKINSTLVEHMAETDICPMPPQPNPACGSLGSRTEVSGIGSMGLDKAGQVTPQVPENAGPSELISNWEAAGVCPPNPFPAPLEFLGQVATPAR</sequence>